<dbReference type="PANTHER" id="PTHR45785">
    <property type="entry name" value="COMPLEMENT FACTOR H-RELATED"/>
    <property type="match status" value="1"/>
</dbReference>
<protein>
    <recommendedName>
        <fullName evidence="7">Sushi domain-containing protein</fullName>
    </recommendedName>
</protein>
<evidence type="ECO:0000256" key="1">
    <source>
        <dbReference type="ARBA" id="ARBA00004328"/>
    </source>
</evidence>
<dbReference type="PANTHER" id="PTHR45785:SF2">
    <property type="entry name" value="COMPLEMENT FACTOR H-RELATED"/>
    <property type="match status" value="1"/>
</dbReference>
<sequence length="475" mass="53209">MQAVGYGCFLILWICFSAVAKAQNGCPGSSIPKNLNNEQPSDIKDIYASGDALRLSCQAGYAGFLRIICTNGDWEISGRRRCDPKQCGHPGDTPHGNFMLTRGEDFVFGSQVEYTCKKGYILAGKVNHRSCMDQGWDNAIPICEVVKCKPVQATGDLIASGNTESPQYGDIIQFECRTDEKKIDGEKQIHCTDTGEWSASIPQCEEITCKVPVIQNGWVTNQKAIYKKDDVLSFACAERYTPVGRPSTCTYHDWRPKPQCEENVCRVDPLSDIQPKTRAVFYPKESATIVCKESYRTQTKKQRDTVTCGDNGWSFSTFCEEISCSFTPEDNVVWLGYGYSVRHKSTAPYYTCKNGFRKSSRSTCEITGWEPPVCQAITCDPKIPNAIILSGIKKYTLGERLDYECELFHEPKGKQETFCRESGWEKKPDCKAIKGFCQRLVLENGYLIPDKSNPSVIHYGCIPGYTPSVDGWWGN</sequence>
<dbReference type="CDD" id="cd00033">
    <property type="entry name" value="CCP"/>
    <property type="match status" value="3"/>
</dbReference>
<dbReference type="Pfam" id="PF00084">
    <property type="entry name" value="Sushi"/>
    <property type="match status" value="5"/>
</dbReference>
<comment type="subcellular location">
    <subcellularLocation>
        <location evidence="1">Virion</location>
    </subcellularLocation>
</comment>
<proteinExistence type="predicted"/>
<dbReference type="InterPro" id="IPR000436">
    <property type="entry name" value="Sushi_SCR_CCP_dom"/>
</dbReference>
<feature type="disulfide bond" evidence="5">
    <location>
        <begin position="148"/>
        <end position="191"/>
    </location>
</feature>
<keyword evidence="9" id="KW-1185">Reference proteome</keyword>
<dbReference type="InterPro" id="IPR035976">
    <property type="entry name" value="Sushi/SCR/CCP_sf"/>
</dbReference>
<dbReference type="Gene3D" id="2.10.70.10">
    <property type="entry name" value="Complement Module, domain 1"/>
    <property type="match status" value="4"/>
</dbReference>
<dbReference type="SMART" id="SM00032">
    <property type="entry name" value="CCP"/>
    <property type="match status" value="7"/>
</dbReference>
<evidence type="ECO:0000313" key="9">
    <source>
        <dbReference type="Proteomes" id="UP001044222"/>
    </source>
</evidence>
<dbReference type="AlphaFoldDB" id="A0A9D3S590"/>
<evidence type="ECO:0000256" key="4">
    <source>
        <dbReference type="ARBA" id="ARBA00023157"/>
    </source>
</evidence>
<feature type="domain" description="Sushi" evidence="7">
    <location>
        <begin position="24"/>
        <end position="84"/>
    </location>
</feature>
<evidence type="ECO:0000256" key="3">
    <source>
        <dbReference type="ARBA" id="ARBA00022729"/>
    </source>
</evidence>
<dbReference type="SUPFAM" id="SSF57535">
    <property type="entry name" value="Complement control module/SCR domain"/>
    <property type="match status" value="5"/>
</dbReference>
<keyword evidence="2 5" id="KW-0768">Sushi</keyword>
<feature type="disulfide bond" evidence="5">
    <location>
        <begin position="116"/>
        <end position="143"/>
    </location>
</feature>
<keyword evidence="3 6" id="KW-0732">Signal</keyword>
<feature type="disulfide bond" evidence="5">
    <location>
        <begin position="26"/>
        <end position="69"/>
    </location>
</feature>
<dbReference type="PROSITE" id="PS50923">
    <property type="entry name" value="SUSHI"/>
    <property type="match status" value="4"/>
</dbReference>
<evidence type="ECO:0000259" key="7">
    <source>
        <dbReference type="PROSITE" id="PS50923"/>
    </source>
</evidence>
<evidence type="ECO:0000313" key="8">
    <source>
        <dbReference type="EMBL" id="KAG5850632.1"/>
    </source>
</evidence>
<evidence type="ECO:0000256" key="5">
    <source>
        <dbReference type="PROSITE-ProRule" id="PRU00302"/>
    </source>
</evidence>
<feature type="domain" description="Sushi" evidence="7">
    <location>
        <begin position="146"/>
        <end position="206"/>
    </location>
</feature>
<gene>
    <name evidence="8" type="ORF">ANANG_G00084500</name>
</gene>
<feature type="domain" description="Sushi" evidence="7">
    <location>
        <begin position="377"/>
        <end position="432"/>
    </location>
</feature>
<comment type="caution">
    <text evidence="5">Lacks conserved residue(s) required for the propagation of feature annotation.</text>
</comment>
<keyword evidence="4 5" id="KW-1015">Disulfide bond</keyword>
<dbReference type="Proteomes" id="UP001044222">
    <property type="component" value="Unassembled WGS sequence"/>
</dbReference>
<dbReference type="EMBL" id="JAFIRN010000004">
    <property type="protein sequence ID" value="KAG5850632.1"/>
    <property type="molecule type" value="Genomic_DNA"/>
</dbReference>
<evidence type="ECO:0000256" key="6">
    <source>
        <dbReference type="SAM" id="SignalP"/>
    </source>
</evidence>
<feature type="chain" id="PRO_5039284031" description="Sushi domain-containing protein" evidence="6">
    <location>
        <begin position="23"/>
        <end position="475"/>
    </location>
</feature>
<organism evidence="8 9">
    <name type="scientific">Anguilla anguilla</name>
    <name type="common">European freshwater eel</name>
    <name type="synonym">Muraena anguilla</name>
    <dbReference type="NCBI Taxonomy" id="7936"/>
    <lineage>
        <taxon>Eukaryota</taxon>
        <taxon>Metazoa</taxon>
        <taxon>Chordata</taxon>
        <taxon>Craniata</taxon>
        <taxon>Vertebrata</taxon>
        <taxon>Euteleostomi</taxon>
        <taxon>Actinopterygii</taxon>
        <taxon>Neopterygii</taxon>
        <taxon>Teleostei</taxon>
        <taxon>Anguilliformes</taxon>
        <taxon>Anguillidae</taxon>
        <taxon>Anguilla</taxon>
    </lineage>
</organism>
<evidence type="ECO:0000256" key="2">
    <source>
        <dbReference type="ARBA" id="ARBA00022659"/>
    </source>
</evidence>
<feature type="domain" description="Sushi" evidence="7">
    <location>
        <begin position="85"/>
        <end position="145"/>
    </location>
</feature>
<comment type="caution">
    <text evidence="8">The sequence shown here is derived from an EMBL/GenBank/DDBJ whole genome shotgun (WGS) entry which is preliminary data.</text>
</comment>
<reference evidence="8" key="1">
    <citation type="submission" date="2021-01" db="EMBL/GenBank/DDBJ databases">
        <title>A chromosome-scale assembly of European eel, Anguilla anguilla.</title>
        <authorList>
            <person name="Henkel C."/>
            <person name="Jong-Raadsen S.A."/>
            <person name="Dufour S."/>
            <person name="Weltzien F.-A."/>
            <person name="Palstra A.P."/>
            <person name="Pelster B."/>
            <person name="Spaink H.P."/>
            <person name="Van Den Thillart G.E."/>
            <person name="Jansen H."/>
            <person name="Zahm M."/>
            <person name="Klopp C."/>
            <person name="Cedric C."/>
            <person name="Louis A."/>
            <person name="Berthelot C."/>
            <person name="Parey E."/>
            <person name="Roest Crollius H."/>
            <person name="Montfort J."/>
            <person name="Robinson-Rechavi M."/>
            <person name="Bucao C."/>
            <person name="Bouchez O."/>
            <person name="Gislard M."/>
            <person name="Lluch J."/>
            <person name="Milhes M."/>
            <person name="Lampietro C."/>
            <person name="Lopez Roques C."/>
            <person name="Donnadieu C."/>
            <person name="Braasch I."/>
            <person name="Desvignes T."/>
            <person name="Postlethwait J."/>
            <person name="Bobe J."/>
            <person name="Guiguen Y."/>
            <person name="Dirks R."/>
        </authorList>
    </citation>
    <scope>NUCLEOTIDE SEQUENCE</scope>
    <source>
        <strain evidence="8">Tag_6206</strain>
        <tissue evidence="8">Liver</tissue>
    </source>
</reference>
<accession>A0A9D3S590</accession>
<dbReference type="InterPro" id="IPR051503">
    <property type="entry name" value="ComplSys_Reg/VirEntry_Med"/>
</dbReference>
<feature type="signal peptide" evidence="6">
    <location>
        <begin position="1"/>
        <end position="22"/>
    </location>
</feature>
<name>A0A9D3S590_ANGAN</name>